<evidence type="ECO:0000256" key="2">
    <source>
        <dbReference type="ARBA" id="ARBA00022692"/>
    </source>
</evidence>
<protein>
    <submittedName>
        <fullName evidence="6">Orm1 type endoplasmic reticulum protein</fullName>
    </submittedName>
</protein>
<evidence type="ECO:0000256" key="5">
    <source>
        <dbReference type="SAM" id="Phobius"/>
    </source>
</evidence>
<keyword evidence="4 5" id="KW-0472">Membrane</keyword>
<evidence type="ECO:0000313" key="6">
    <source>
        <dbReference type="EMBL" id="KOS12708.1"/>
    </source>
</evidence>
<evidence type="ECO:0000256" key="1">
    <source>
        <dbReference type="ARBA" id="ARBA00004141"/>
    </source>
</evidence>
<dbReference type="Proteomes" id="UP000037751">
    <property type="component" value="Unassembled WGS sequence"/>
</dbReference>
<feature type="transmembrane region" description="Helical" evidence="5">
    <location>
        <begin position="176"/>
        <end position="197"/>
    </location>
</feature>
<dbReference type="GO" id="GO:0005789">
    <property type="term" value="C:endoplasmic reticulum membrane"/>
    <property type="evidence" value="ECO:0007669"/>
    <property type="project" value="InterPro"/>
</dbReference>
<sequence>MSTPLSSTMGSGNVTNKPTIIADPGDINAEPLSMGTNRHRRTSSIIMLKHMRETPEQLVDQAVGPNVNAEWVNMKGAWVIHVVLIVLGKFIINAVPGISDSMRWTIVNLGYMVVSYIIFHYVKGAPLDLNSGAYDELTLWEQIDQGYQYTPAKKYLTSLPIALFLLSTHYSHYNPWLFTLNLMALLVVLFPKLPIFYRSRLFIFPKQPGTGANTPTRQLSVGLEGPWTQS</sequence>
<keyword evidence="2 5" id="KW-0812">Transmembrane</keyword>
<dbReference type="EMBL" id="LGAV01000009">
    <property type="protein sequence ID" value="KOS12708.1"/>
    <property type="molecule type" value="Genomic_DNA"/>
</dbReference>
<evidence type="ECO:0000256" key="3">
    <source>
        <dbReference type="ARBA" id="ARBA00022989"/>
    </source>
</evidence>
<feature type="transmembrane region" description="Helical" evidence="5">
    <location>
        <begin position="104"/>
        <end position="122"/>
    </location>
</feature>
<dbReference type="OrthoDB" id="1932233at2759"/>
<reference evidence="6 7" key="1">
    <citation type="submission" date="2015-07" db="EMBL/GenBank/DDBJ databases">
        <title>Draft Genome Sequence of Malassezia furfur CBS1878 and Malassezia pachydermatis CBS1879.</title>
        <authorList>
            <person name="Triana S."/>
            <person name="Ohm R."/>
            <person name="Gonzalez A."/>
            <person name="DeCock H."/>
            <person name="Restrepo S."/>
            <person name="Celis A."/>
        </authorList>
    </citation>
    <scope>NUCLEOTIDE SEQUENCE [LARGE SCALE GENOMIC DNA]</scope>
    <source>
        <strain evidence="6 7">CBS 1879</strain>
    </source>
</reference>
<dbReference type="InterPro" id="IPR007203">
    <property type="entry name" value="ORMDL"/>
</dbReference>
<accession>A0A0M8MJC6</accession>
<name>A0A0M8MJC6_9BASI</name>
<feature type="transmembrane region" description="Helical" evidence="5">
    <location>
        <begin position="76"/>
        <end position="92"/>
    </location>
</feature>
<comment type="caution">
    <text evidence="6">The sequence shown here is derived from an EMBL/GenBank/DDBJ whole genome shotgun (WGS) entry which is preliminary data.</text>
</comment>
<dbReference type="AlphaFoldDB" id="A0A0M8MJC6"/>
<gene>
    <name evidence="6" type="ORF">Malapachy_1339</name>
</gene>
<dbReference type="STRING" id="77020.A0A0M8MJC6"/>
<dbReference type="Pfam" id="PF04061">
    <property type="entry name" value="ORMDL"/>
    <property type="match status" value="1"/>
</dbReference>
<keyword evidence="7" id="KW-1185">Reference proteome</keyword>
<dbReference type="PANTHER" id="PTHR12665">
    <property type="entry name" value="ORMDL PROTEINS"/>
    <property type="match status" value="1"/>
</dbReference>
<comment type="subcellular location">
    <subcellularLocation>
        <location evidence="1">Membrane</location>
        <topology evidence="1">Multi-pass membrane protein</topology>
    </subcellularLocation>
</comment>
<evidence type="ECO:0000313" key="7">
    <source>
        <dbReference type="Proteomes" id="UP000037751"/>
    </source>
</evidence>
<dbReference type="GeneID" id="28727719"/>
<organism evidence="6 7">
    <name type="scientific">Malassezia pachydermatis</name>
    <dbReference type="NCBI Taxonomy" id="77020"/>
    <lineage>
        <taxon>Eukaryota</taxon>
        <taxon>Fungi</taxon>
        <taxon>Dikarya</taxon>
        <taxon>Basidiomycota</taxon>
        <taxon>Ustilaginomycotina</taxon>
        <taxon>Malasseziomycetes</taxon>
        <taxon>Malasseziales</taxon>
        <taxon>Malasseziaceae</taxon>
        <taxon>Malassezia</taxon>
    </lineage>
</organism>
<proteinExistence type="predicted"/>
<dbReference type="RefSeq" id="XP_017990340.1">
    <property type="nucleotide sequence ID" value="XM_018135844.1"/>
</dbReference>
<dbReference type="VEuPathDB" id="FungiDB:Malapachy_1339"/>
<evidence type="ECO:0000256" key="4">
    <source>
        <dbReference type="ARBA" id="ARBA00023136"/>
    </source>
</evidence>
<keyword evidence="3 5" id="KW-1133">Transmembrane helix</keyword>